<dbReference type="Proteomes" id="UP001465153">
    <property type="component" value="Unassembled WGS sequence"/>
</dbReference>
<keyword evidence="4" id="KW-0275">Fatty acid biosynthesis</keyword>
<dbReference type="InterPro" id="IPR007431">
    <property type="entry name" value="ACP_PD"/>
</dbReference>
<keyword evidence="3" id="KW-0443">Lipid metabolism</keyword>
<gene>
    <name evidence="5" type="ORF">NBRC116591_28870</name>
</gene>
<keyword evidence="6" id="KW-1185">Reference proteome</keyword>
<keyword evidence="4" id="KW-0276">Fatty acid metabolism</keyword>
<evidence type="ECO:0000313" key="6">
    <source>
        <dbReference type="Proteomes" id="UP001465153"/>
    </source>
</evidence>
<keyword evidence="1" id="KW-0444">Lipid biosynthesis</keyword>
<dbReference type="Pfam" id="PF04336">
    <property type="entry name" value="ACP_PD"/>
    <property type="match status" value="1"/>
</dbReference>
<proteinExistence type="predicted"/>
<protein>
    <submittedName>
        <fullName evidence="5">ACP phosphodiesterase</fullName>
    </submittedName>
</protein>
<sequence length="197" mass="23072">MVVGSNPDHQIGAFLGDFVKGPLSTERPLHIEQGIWHHRQLDAWSNQHEGMRECAAEFGEQHRRVAPILLDLFIDHFLCRNWQQFHNTSLREFSRQFYQDLSTRETFLPERALNWLVYAQKKDLLMGYGELERLKNIVRSMDERRRKPLGLTAAFEAGVSQYSLLEKRFFDLFPDIVRQSNVLNSQFPAAFGINPRN</sequence>
<evidence type="ECO:0000313" key="5">
    <source>
        <dbReference type="EMBL" id="GAA6169076.1"/>
    </source>
</evidence>
<dbReference type="PANTHER" id="PTHR38764">
    <property type="entry name" value="ACYL CARRIER PROTEIN PHOSPHODIESTERASE"/>
    <property type="match status" value="1"/>
</dbReference>
<evidence type="ECO:0000256" key="2">
    <source>
        <dbReference type="ARBA" id="ARBA00022801"/>
    </source>
</evidence>
<comment type="caution">
    <text evidence="5">The sequence shown here is derived from an EMBL/GenBank/DDBJ whole genome shotgun (WGS) entry which is preliminary data.</text>
</comment>
<evidence type="ECO:0000256" key="4">
    <source>
        <dbReference type="ARBA" id="ARBA00023160"/>
    </source>
</evidence>
<reference evidence="5 6" key="1">
    <citation type="submission" date="2024-04" db="EMBL/GenBank/DDBJ databases">
        <title>Draft genome sequence of Sessilibacter corallicola NBRC 116591.</title>
        <authorList>
            <person name="Miyakawa T."/>
            <person name="Kusuya Y."/>
            <person name="Miura T."/>
        </authorList>
    </citation>
    <scope>NUCLEOTIDE SEQUENCE [LARGE SCALE GENOMIC DNA]</scope>
    <source>
        <strain evidence="5 6">KU-00831-HH</strain>
    </source>
</reference>
<organism evidence="5 6">
    <name type="scientific">Sessilibacter corallicola</name>
    <dbReference type="NCBI Taxonomy" id="2904075"/>
    <lineage>
        <taxon>Bacteria</taxon>
        <taxon>Pseudomonadati</taxon>
        <taxon>Pseudomonadota</taxon>
        <taxon>Gammaproteobacteria</taxon>
        <taxon>Cellvibrionales</taxon>
        <taxon>Cellvibrionaceae</taxon>
        <taxon>Sessilibacter</taxon>
    </lineage>
</organism>
<dbReference type="EMBL" id="BAABWN010000009">
    <property type="protein sequence ID" value="GAA6169076.1"/>
    <property type="molecule type" value="Genomic_DNA"/>
</dbReference>
<evidence type="ECO:0000256" key="3">
    <source>
        <dbReference type="ARBA" id="ARBA00023098"/>
    </source>
</evidence>
<evidence type="ECO:0000256" key="1">
    <source>
        <dbReference type="ARBA" id="ARBA00022516"/>
    </source>
</evidence>
<name>A0ABQ0ABQ1_9GAMM</name>
<dbReference type="PANTHER" id="PTHR38764:SF1">
    <property type="entry name" value="ACYL CARRIER PROTEIN PHOSPHODIESTERASE"/>
    <property type="match status" value="1"/>
</dbReference>
<keyword evidence="2" id="KW-0378">Hydrolase</keyword>
<accession>A0ABQ0ABQ1</accession>